<sequence length="217" mass="24317">MRSGPSGEPRMPLHMAGQIRVSPAVWISNSAAPGLHPSPELQPSASRCASCSAPPQPGEQHRGQEINESREIGAQRQDRSSDEAPAGSQNHNRNSTPRPGEKCMEKNVPVLHFFPGVLYYQSQDKDPYSFSHDCFPQDHLASETPELITSQRRGGARKKPEENQFKCYIVPYLGASVVLQQFFGVNEVHRFRIKNLLSPCMVLQRFYIAPQSSHRNR</sequence>
<evidence type="ECO:0000313" key="3">
    <source>
        <dbReference type="Proteomes" id="UP000324632"/>
    </source>
</evidence>
<gene>
    <name evidence="2" type="ORF">E1301_Tti017921</name>
</gene>
<name>A0A5A9N1A2_9TELE</name>
<accession>A0A5A9N1A2</accession>
<reference evidence="2 3" key="1">
    <citation type="journal article" date="2019" name="Mol. Ecol. Resour.">
        <title>Chromosome-level genome assembly of Triplophysa tibetana, a fish adapted to the harsh high-altitude environment of the Tibetan Plateau.</title>
        <authorList>
            <person name="Yang X."/>
            <person name="Liu H."/>
            <person name="Ma Z."/>
            <person name="Zou Y."/>
            <person name="Zou M."/>
            <person name="Mao Y."/>
            <person name="Li X."/>
            <person name="Wang H."/>
            <person name="Chen T."/>
            <person name="Wang W."/>
            <person name="Yang R."/>
        </authorList>
    </citation>
    <scope>NUCLEOTIDE SEQUENCE [LARGE SCALE GENOMIC DNA]</scope>
    <source>
        <strain evidence="2">TTIB1903HZAU</strain>
        <tissue evidence="2">Muscle</tissue>
    </source>
</reference>
<dbReference type="Proteomes" id="UP000324632">
    <property type="component" value="Chromosome 25"/>
</dbReference>
<dbReference type="EMBL" id="SOYY01000025">
    <property type="protein sequence ID" value="KAA0702317.1"/>
    <property type="molecule type" value="Genomic_DNA"/>
</dbReference>
<feature type="compositionally biased region" description="Polar residues" evidence="1">
    <location>
        <begin position="87"/>
        <end position="97"/>
    </location>
</feature>
<organism evidence="2 3">
    <name type="scientific">Triplophysa tibetana</name>
    <dbReference type="NCBI Taxonomy" id="1572043"/>
    <lineage>
        <taxon>Eukaryota</taxon>
        <taxon>Metazoa</taxon>
        <taxon>Chordata</taxon>
        <taxon>Craniata</taxon>
        <taxon>Vertebrata</taxon>
        <taxon>Euteleostomi</taxon>
        <taxon>Actinopterygii</taxon>
        <taxon>Neopterygii</taxon>
        <taxon>Teleostei</taxon>
        <taxon>Ostariophysi</taxon>
        <taxon>Cypriniformes</taxon>
        <taxon>Nemacheilidae</taxon>
        <taxon>Triplophysa</taxon>
    </lineage>
</organism>
<feature type="compositionally biased region" description="Basic and acidic residues" evidence="1">
    <location>
        <begin position="59"/>
        <end position="82"/>
    </location>
</feature>
<feature type="region of interest" description="Disordered" evidence="1">
    <location>
        <begin position="29"/>
        <end position="102"/>
    </location>
</feature>
<protein>
    <submittedName>
        <fullName evidence="2">Uncharacterized protein</fullName>
    </submittedName>
</protein>
<evidence type="ECO:0000256" key="1">
    <source>
        <dbReference type="SAM" id="MobiDB-lite"/>
    </source>
</evidence>
<feature type="compositionally biased region" description="Low complexity" evidence="1">
    <location>
        <begin position="42"/>
        <end position="53"/>
    </location>
</feature>
<keyword evidence="3" id="KW-1185">Reference proteome</keyword>
<evidence type="ECO:0000313" key="2">
    <source>
        <dbReference type="EMBL" id="KAA0702317.1"/>
    </source>
</evidence>
<proteinExistence type="predicted"/>
<comment type="caution">
    <text evidence="2">The sequence shown here is derived from an EMBL/GenBank/DDBJ whole genome shotgun (WGS) entry which is preliminary data.</text>
</comment>
<dbReference type="AlphaFoldDB" id="A0A5A9N1A2"/>